<dbReference type="PANTHER" id="PTHR30482">
    <property type="entry name" value="HIGH-AFFINITY BRANCHED-CHAIN AMINO ACID TRANSPORT SYSTEM PERMEASE"/>
    <property type="match status" value="1"/>
</dbReference>
<evidence type="ECO:0000256" key="2">
    <source>
        <dbReference type="ARBA" id="ARBA00022475"/>
    </source>
</evidence>
<dbReference type="CDD" id="cd06581">
    <property type="entry name" value="TM_PBP1_LivM_like"/>
    <property type="match status" value="1"/>
</dbReference>
<evidence type="ECO:0000313" key="8">
    <source>
        <dbReference type="Proteomes" id="UP001595756"/>
    </source>
</evidence>
<accession>A0ABV8RZI5</accession>
<feature type="transmembrane region" description="Helical" evidence="6">
    <location>
        <begin position="55"/>
        <end position="73"/>
    </location>
</feature>
<protein>
    <submittedName>
        <fullName evidence="7">Branched-chain amino acid ABC transporter permease</fullName>
    </submittedName>
</protein>
<feature type="transmembrane region" description="Helical" evidence="6">
    <location>
        <begin position="238"/>
        <end position="264"/>
    </location>
</feature>
<dbReference type="InterPro" id="IPR001851">
    <property type="entry name" value="ABC_transp_permease"/>
</dbReference>
<comment type="caution">
    <text evidence="7">The sequence shown here is derived from an EMBL/GenBank/DDBJ whole genome shotgun (WGS) entry which is preliminary data.</text>
</comment>
<feature type="transmembrane region" description="Helical" evidence="6">
    <location>
        <begin position="106"/>
        <end position="124"/>
    </location>
</feature>
<keyword evidence="2" id="KW-1003">Cell membrane</keyword>
<comment type="subcellular location">
    <subcellularLocation>
        <location evidence="1">Cell membrane</location>
        <topology evidence="1">Multi-pass membrane protein</topology>
    </subcellularLocation>
</comment>
<evidence type="ECO:0000313" key="7">
    <source>
        <dbReference type="EMBL" id="MFC4298279.1"/>
    </source>
</evidence>
<dbReference type="RefSeq" id="WP_376812830.1">
    <property type="nucleotide sequence ID" value="NZ_JBHSDY010000005.1"/>
</dbReference>
<evidence type="ECO:0000256" key="5">
    <source>
        <dbReference type="ARBA" id="ARBA00023136"/>
    </source>
</evidence>
<sequence length="319" mass="33832">MKRNILVPAVALLLFFIYQFAAGNVFYAHILVMAAINAVLISGISLVARTGRLSFGHAAFAAISAYVCAILTTTYGVSWTLAAIAGISAAAIVAYLLGSVIVKCRGVYFVLVTFAFAEFIRLALLEFPSVTGGASGLSGIAPLSIGVFTLEGVNQWLIFSVLFCGVLTFLINRFFKTASGKEYLSVNDNPDLAESTGINVASVQLASFVAGGAITGFGGILMSTYIEFISPESFNIHLSITLVTMLVIGGVNSSWGPLVGAIFLTPLPEILRGAQEYQHLSYGIVLVVILMMRPKGLVSVFSSLSSAPFVFNKKEKKNA</sequence>
<organism evidence="7 8">
    <name type="scientific">Castellaniella hirudinis</name>
    <dbReference type="NCBI Taxonomy" id="1144617"/>
    <lineage>
        <taxon>Bacteria</taxon>
        <taxon>Pseudomonadati</taxon>
        <taxon>Pseudomonadota</taxon>
        <taxon>Betaproteobacteria</taxon>
        <taxon>Burkholderiales</taxon>
        <taxon>Alcaligenaceae</taxon>
        <taxon>Castellaniella</taxon>
    </lineage>
</organism>
<feature type="transmembrane region" description="Helical" evidence="6">
    <location>
        <begin position="157"/>
        <end position="175"/>
    </location>
</feature>
<name>A0ABV8RZI5_9BURK</name>
<feature type="transmembrane region" description="Helical" evidence="6">
    <location>
        <begin position="31"/>
        <end position="48"/>
    </location>
</feature>
<keyword evidence="8" id="KW-1185">Reference proteome</keyword>
<dbReference type="EMBL" id="JBHSDY010000005">
    <property type="protein sequence ID" value="MFC4298279.1"/>
    <property type="molecule type" value="Genomic_DNA"/>
</dbReference>
<reference evidence="8" key="1">
    <citation type="journal article" date="2019" name="Int. J. Syst. Evol. Microbiol.">
        <title>The Global Catalogue of Microorganisms (GCM) 10K type strain sequencing project: providing services to taxonomists for standard genome sequencing and annotation.</title>
        <authorList>
            <consortium name="The Broad Institute Genomics Platform"/>
            <consortium name="The Broad Institute Genome Sequencing Center for Infectious Disease"/>
            <person name="Wu L."/>
            <person name="Ma J."/>
        </authorList>
    </citation>
    <scope>NUCLEOTIDE SEQUENCE [LARGE SCALE GENOMIC DNA]</scope>
    <source>
        <strain evidence="8">CGMCC 1.19029</strain>
    </source>
</reference>
<feature type="transmembrane region" description="Helical" evidence="6">
    <location>
        <begin position="284"/>
        <end position="311"/>
    </location>
</feature>
<evidence type="ECO:0000256" key="3">
    <source>
        <dbReference type="ARBA" id="ARBA00022692"/>
    </source>
</evidence>
<feature type="transmembrane region" description="Helical" evidence="6">
    <location>
        <begin position="205"/>
        <end position="226"/>
    </location>
</feature>
<evidence type="ECO:0000256" key="4">
    <source>
        <dbReference type="ARBA" id="ARBA00022989"/>
    </source>
</evidence>
<evidence type="ECO:0000256" key="1">
    <source>
        <dbReference type="ARBA" id="ARBA00004651"/>
    </source>
</evidence>
<dbReference type="Pfam" id="PF02653">
    <property type="entry name" value="BPD_transp_2"/>
    <property type="match status" value="1"/>
</dbReference>
<keyword evidence="3 6" id="KW-0812">Transmembrane</keyword>
<feature type="transmembrane region" description="Helical" evidence="6">
    <location>
        <begin position="79"/>
        <end position="97"/>
    </location>
</feature>
<dbReference type="PANTHER" id="PTHR30482:SF10">
    <property type="entry name" value="HIGH-AFFINITY BRANCHED-CHAIN AMINO ACID TRANSPORT PROTEIN BRAE"/>
    <property type="match status" value="1"/>
</dbReference>
<evidence type="ECO:0000256" key="6">
    <source>
        <dbReference type="SAM" id="Phobius"/>
    </source>
</evidence>
<keyword evidence="5 6" id="KW-0472">Membrane</keyword>
<dbReference type="Proteomes" id="UP001595756">
    <property type="component" value="Unassembled WGS sequence"/>
</dbReference>
<keyword evidence="4 6" id="KW-1133">Transmembrane helix</keyword>
<dbReference type="InterPro" id="IPR043428">
    <property type="entry name" value="LivM-like"/>
</dbReference>
<proteinExistence type="predicted"/>
<gene>
    <name evidence="7" type="ORF">ACFO0J_09530</name>
</gene>